<feature type="transmembrane region" description="Helical" evidence="7">
    <location>
        <begin position="220"/>
        <end position="242"/>
    </location>
</feature>
<name>A0ABY7A7R6_9PSED</name>
<dbReference type="InterPro" id="IPR036259">
    <property type="entry name" value="MFS_trans_sf"/>
</dbReference>
<dbReference type="InterPro" id="IPR020846">
    <property type="entry name" value="MFS_dom"/>
</dbReference>
<gene>
    <name evidence="9" type="ORF">OU419_14200</name>
</gene>
<dbReference type="Proteomes" id="UP001163624">
    <property type="component" value="Chromosome"/>
</dbReference>
<feature type="transmembrane region" description="Helical" evidence="7">
    <location>
        <begin position="7"/>
        <end position="31"/>
    </location>
</feature>
<feature type="transmembrane region" description="Helical" evidence="7">
    <location>
        <begin position="98"/>
        <end position="121"/>
    </location>
</feature>
<evidence type="ECO:0000256" key="6">
    <source>
        <dbReference type="ARBA" id="ARBA00023136"/>
    </source>
</evidence>
<keyword evidence="3" id="KW-1003">Cell membrane</keyword>
<dbReference type="SUPFAM" id="SSF103473">
    <property type="entry name" value="MFS general substrate transporter"/>
    <property type="match status" value="1"/>
</dbReference>
<reference evidence="9" key="1">
    <citation type="submission" date="2022-11" db="EMBL/GenBank/DDBJ databases">
        <title>Pseudomonas triclosanedens sp. nov., a triclosan degrader isolated from activated sludge.</title>
        <authorList>
            <person name="Yin Y."/>
            <person name="Lu Z."/>
        </authorList>
    </citation>
    <scope>NUCLEOTIDE SEQUENCE</scope>
    <source>
        <strain evidence="9">ZM23</strain>
    </source>
</reference>
<dbReference type="CDD" id="cd17321">
    <property type="entry name" value="MFS_MMR_MDR_like"/>
    <property type="match status" value="1"/>
</dbReference>
<dbReference type="RefSeq" id="WP_254476847.1">
    <property type="nucleotide sequence ID" value="NZ_CP113432.1"/>
</dbReference>
<organism evidence="9 10">
    <name type="scientific">Pseudomonas triclosanedens</name>
    <dbReference type="NCBI Taxonomy" id="2961893"/>
    <lineage>
        <taxon>Bacteria</taxon>
        <taxon>Pseudomonadati</taxon>
        <taxon>Pseudomonadota</taxon>
        <taxon>Gammaproteobacteria</taxon>
        <taxon>Pseudomonadales</taxon>
        <taxon>Pseudomonadaceae</taxon>
        <taxon>Pseudomonas</taxon>
    </lineage>
</organism>
<dbReference type="Gene3D" id="1.20.1250.20">
    <property type="entry name" value="MFS general substrate transporter like domains"/>
    <property type="match status" value="1"/>
</dbReference>
<dbReference type="EMBL" id="CP113432">
    <property type="protein sequence ID" value="WAI52350.1"/>
    <property type="molecule type" value="Genomic_DNA"/>
</dbReference>
<feature type="transmembrane region" description="Helical" evidence="7">
    <location>
        <begin position="46"/>
        <end position="63"/>
    </location>
</feature>
<evidence type="ECO:0000256" key="2">
    <source>
        <dbReference type="ARBA" id="ARBA00022448"/>
    </source>
</evidence>
<sequence length="498" mass="52330">MPSPNRWLVLLIVSTALFLICIDVTVLYTALPRLTHDLGASNAEKLWIVNAYPLVMAGLLMSTGTLGDKIGHRRMFLMGLIVFGIASVIAAYSPTPGILIASRALLAVGAAMMIPATLSIIRITFTDDRERSLAIGVWAAVASGGAAFGTVVGGILLEFFWWGSVFLINVPVVILALLLTPRLVPNIPGNPQRTWKFSGAIIVMIGLVGVIYAIKETSKIDPSILIAVGSGVIGAAFLFWFVRSQRAMAEPMVDFSLFPNPVFRGGALAAMVSMLAMIGVLLVLTQRLQLVSGMSPLEAAFALMPLSIASLVIGPIAGLLSNRIGNATVIWGALFVTAAGLAGLALTYDSSFMMRLVPMVAIGLGVGGTMTGASGAIMLSAPPEKAGMAASIEEVSYEFGSTIGVALIGTMLSLFYTRAFILPDGFEVPLAARDSIDQAIIAAESLNPKGAEQLMTIARSAFDQGFVASVWTAAALVFLVAIYIAISTRNQPKLTGSH</sequence>
<evidence type="ECO:0000256" key="7">
    <source>
        <dbReference type="SAM" id="Phobius"/>
    </source>
</evidence>
<feature type="transmembrane region" description="Helical" evidence="7">
    <location>
        <begin position="299"/>
        <end position="320"/>
    </location>
</feature>
<feature type="transmembrane region" description="Helical" evidence="7">
    <location>
        <begin position="133"/>
        <end position="153"/>
    </location>
</feature>
<feature type="transmembrane region" description="Helical" evidence="7">
    <location>
        <begin position="75"/>
        <end position="92"/>
    </location>
</feature>
<feature type="transmembrane region" description="Helical" evidence="7">
    <location>
        <begin position="399"/>
        <end position="421"/>
    </location>
</feature>
<evidence type="ECO:0000313" key="9">
    <source>
        <dbReference type="EMBL" id="WAI52350.1"/>
    </source>
</evidence>
<accession>A0ABY7A7R6</accession>
<comment type="subcellular location">
    <subcellularLocation>
        <location evidence="1">Cell membrane</location>
        <topology evidence="1">Multi-pass membrane protein</topology>
    </subcellularLocation>
</comment>
<feature type="transmembrane region" description="Helical" evidence="7">
    <location>
        <begin position="327"/>
        <end position="348"/>
    </location>
</feature>
<keyword evidence="5 7" id="KW-1133">Transmembrane helix</keyword>
<dbReference type="PANTHER" id="PTHR42718">
    <property type="entry name" value="MAJOR FACILITATOR SUPERFAMILY MULTIDRUG TRANSPORTER MFSC"/>
    <property type="match status" value="1"/>
</dbReference>
<keyword evidence="6 7" id="KW-0472">Membrane</keyword>
<evidence type="ECO:0000256" key="4">
    <source>
        <dbReference type="ARBA" id="ARBA00022692"/>
    </source>
</evidence>
<dbReference type="PROSITE" id="PS50850">
    <property type="entry name" value="MFS"/>
    <property type="match status" value="1"/>
</dbReference>
<feature type="transmembrane region" description="Helical" evidence="7">
    <location>
        <begin position="465"/>
        <end position="486"/>
    </location>
</feature>
<dbReference type="Gene3D" id="1.20.1720.10">
    <property type="entry name" value="Multidrug resistance protein D"/>
    <property type="match status" value="1"/>
</dbReference>
<evidence type="ECO:0000256" key="1">
    <source>
        <dbReference type="ARBA" id="ARBA00004651"/>
    </source>
</evidence>
<evidence type="ECO:0000256" key="5">
    <source>
        <dbReference type="ARBA" id="ARBA00022989"/>
    </source>
</evidence>
<evidence type="ECO:0000259" key="8">
    <source>
        <dbReference type="PROSITE" id="PS50850"/>
    </source>
</evidence>
<dbReference type="PANTHER" id="PTHR42718:SF47">
    <property type="entry name" value="METHYL VIOLOGEN RESISTANCE PROTEIN SMVA"/>
    <property type="match status" value="1"/>
</dbReference>
<keyword evidence="10" id="KW-1185">Reference proteome</keyword>
<feature type="transmembrane region" description="Helical" evidence="7">
    <location>
        <begin position="360"/>
        <end position="379"/>
    </location>
</feature>
<evidence type="ECO:0000256" key="3">
    <source>
        <dbReference type="ARBA" id="ARBA00022475"/>
    </source>
</evidence>
<feature type="transmembrane region" description="Helical" evidence="7">
    <location>
        <begin position="159"/>
        <end position="183"/>
    </location>
</feature>
<dbReference type="InterPro" id="IPR011701">
    <property type="entry name" value="MFS"/>
</dbReference>
<proteinExistence type="predicted"/>
<feature type="domain" description="Major facilitator superfamily (MFS) profile" evidence="8">
    <location>
        <begin position="9"/>
        <end position="493"/>
    </location>
</feature>
<feature type="transmembrane region" description="Helical" evidence="7">
    <location>
        <begin position="262"/>
        <end position="284"/>
    </location>
</feature>
<dbReference type="Pfam" id="PF07690">
    <property type="entry name" value="MFS_1"/>
    <property type="match status" value="1"/>
</dbReference>
<keyword evidence="2" id="KW-0813">Transport</keyword>
<protein>
    <submittedName>
        <fullName evidence="9">MFS transporter</fullName>
    </submittedName>
</protein>
<evidence type="ECO:0000313" key="10">
    <source>
        <dbReference type="Proteomes" id="UP001163624"/>
    </source>
</evidence>
<dbReference type="PRINTS" id="PR01036">
    <property type="entry name" value="TCRTETB"/>
</dbReference>
<keyword evidence="4 7" id="KW-0812">Transmembrane</keyword>
<feature type="transmembrane region" description="Helical" evidence="7">
    <location>
        <begin position="195"/>
        <end position="214"/>
    </location>
</feature>